<keyword evidence="3" id="KW-1133">Transmembrane helix</keyword>
<dbReference type="GO" id="GO:0016020">
    <property type="term" value="C:membrane"/>
    <property type="evidence" value="ECO:0007669"/>
    <property type="project" value="UniProtKB-SubCell"/>
</dbReference>
<dbReference type="InterPro" id="IPR045014">
    <property type="entry name" value="TM41A/B"/>
</dbReference>
<keyword evidence="4" id="KW-0472">Membrane</keyword>
<evidence type="ECO:0000256" key="1">
    <source>
        <dbReference type="ARBA" id="ARBA00004141"/>
    </source>
</evidence>
<organism evidence="5 6">
    <name type="scientific">Caenorhabditis tropicalis</name>
    <dbReference type="NCBI Taxonomy" id="1561998"/>
    <lineage>
        <taxon>Eukaryota</taxon>
        <taxon>Metazoa</taxon>
        <taxon>Ecdysozoa</taxon>
        <taxon>Nematoda</taxon>
        <taxon>Chromadorea</taxon>
        <taxon>Rhabditida</taxon>
        <taxon>Rhabditina</taxon>
        <taxon>Rhabditomorpha</taxon>
        <taxon>Rhabditoidea</taxon>
        <taxon>Rhabditidae</taxon>
        <taxon>Peloderinae</taxon>
        <taxon>Caenorhabditis</taxon>
    </lineage>
</organism>
<evidence type="ECO:0000256" key="3">
    <source>
        <dbReference type="ARBA" id="ARBA00022989"/>
    </source>
</evidence>
<evidence type="ECO:0000313" key="6">
    <source>
        <dbReference type="WBParaSite" id="Csp11.Scaffold525.g2995.t1"/>
    </source>
</evidence>
<protein>
    <submittedName>
        <fullName evidence="6">Secreted protein</fullName>
    </submittedName>
</protein>
<accession>A0A1I7T6W8</accession>
<evidence type="ECO:0000256" key="4">
    <source>
        <dbReference type="ARBA" id="ARBA00023136"/>
    </source>
</evidence>
<dbReference type="WBParaSite" id="Csp11.Scaffold525.g2995.t1">
    <property type="protein sequence ID" value="Csp11.Scaffold525.g2995.t1"/>
    <property type="gene ID" value="Csp11.Scaffold525.g2995"/>
</dbReference>
<reference evidence="6" key="1">
    <citation type="submission" date="2016-11" db="UniProtKB">
        <authorList>
            <consortium name="WormBaseParasite"/>
        </authorList>
    </citation>
    <scope>IDENTIFICATION</scope>
</reference>
<name>A0A1I7T6W8_9PELO</name>
<dbReference type="eggNOG" id="KOG3140">
    <property type="taxonomic scope" value="Eukaryota"/>
</dbReference>
<dbReference type="PANTHER" id="PTHR43220:SF21">
    <property type="entry name" value="TRANSMEMBRANE PROTEIN 41A"/>
    <property type="match status" value="1"/>
</dbReference>
<evidence type="ECO:0000313" key="5">
    <source>
        <dbReference type="Proteomes" id="UP000095282"/>
    </source>
</evidence>
<sequence>MVNSERDRLWFFLLSARVFPFTPHWLLNIASPFLDVPLRYHTSSVFISKTSEIDLTSASTVPARTHRRLYGKSPVIRFG</sequence>
<comment type="subcellular location">
    <subcellularLocation>
        <location evidence="1">Membrane</location>
        <topology evidence="1">Multi-pass membrane protein</topology>
    </subcellularLocation>
</comment>
<evidence type="ECO:0000256" key="2">
    <source>
        <dbReference type="ARBA" id="ARBA00022692"/>
    </source>
</evidence>
<dbReference type="STRING" id="1561998.A0A1I7T6W8"/>
<dbReference type="AlphaFoldDB" id="A0A1I7T6W8"/>
<dbReference type="Proteomes" id="UP000095282">
    <property type="component" value="Unplaced"/>
</dbReference>
<keyword evidence="2" id="KW-0812">Transmembrane</keyword>
<dbReference type="PANTHER" id="PTHR43220">
    <property type="match status" value="1"/>
</dbReference>
<proteinExistence type="predicted"/>
<keyword evidence="5" id="KW-1185">Reference proteome</keyword>